<evidence type="ECO:0000313" key="1">
    <source>
        <dbReference type="EMBL" id="CRX39165.1"/>
    </source>
</evidence>
<keyword evidence="2" id="KW-1185">Reference proteome</keyword>
<accession>A0A0H5E769</accession>
<dbReference type="RefSeq" id="WP_098039032.1">
    <property type="nucleotide sequence ID" value="NZ_CWGJ01000026.1"/>
</dbReference>
<dbReference type="Proteomes" id="UP000220251">
    <property type="component" value="Unassembled WGS sequence"/>
</dbReference>
<dbReference type="AlphaFoldDB" id="A0A0H5E769"/>
<protein>
    <submittedName>
        <fullName evidence="1">Uncharacterized protein</fullName>
    </submittedName>
</protein>
<organism evidence="1 2">
    <name type="scientific">Estrella lausannensis</name>
    <dbReference type="NCBI Taxonomy" id="483423"/>
    <lineage>
        <taxon>Bacteria</taxon>
        <taxon>Pseudomonadati</taxon>
        <taxon>Chlamydiota</taxon>
        <taxon>Chlamydiia</taxon>
        <taxon>Parachlamydiales</taxon>
        <taxon>Candidatus Criblamydiaceae</taxon>
        <taxon>Estrella</taxon>
    </lineage>
</organism>
<dbReference type="EMBL" id="CWGJ01000026">
    <property type="protein sequence ID" value="CRX39165.1"/>
    <property type="molecule type" value="Genomic_DNA"/>
</dbReference>
<reference evidence="2" key="1">
    <citation type="submission" date="2015-06" db="EMBL/GenBank/DDBJ databases">
        <authorList>
            <person name="Bertelli C."/>
        </authorList>
    </citation>
    <scope>NUCLEOTIDE SEQUENCE [LARGE SCALE GENOMIC DNA]</scope>
    <source>
        <strain evidence="2">CRIB-30</strain>
    </source>
</reference>
<gene>
    <name evidence="1" type="ORF">ELAC_1840</name>
</gene>
<sequence length="103" mass="12240">MNKIIGLLSFTFMIVAGLFSPQDAEAAKLRIEPSITFRNSHTYARPRPVYVARPREVRHYTYYDSCGPYCEEVHYYSEPYYYPVYPSHTHSWGTDYQIQFNIR</sequence>
<proteinExistence type="predicted"/>
<name>A0A0H5E769_9BACT</name>
<evidence type="ECO:0000313" key="2">
    <source>
        <dbReference type="Proteomes" id="UP000220251"/>
    </source>
</evidence>